<evidence type="ECO:0000313" key="2">
    <source>
        <dbReference type="EMBL" id="MCZ0857174.1"/>
    </source>
</evidence>
<feature type="domain" description="Shikimate dehydrogenase substrate binding N-terminal" evidence="1">
    <location>
        <begin position="24"/>
        <end position="92"/>
    </location>
</feature>
<dbReference type="Gene3D" id="3.40.50.720">
    <property type="entry name" value="NAD(P)-binding Rossmann-like Domain"/>
    <property type="match status" value="1"/>
</dbReference>
<dbReference type="Proteomes" id="UP001072034">
    <property type="component" value="Unassembled WGS sequence"/>
</dbReference>
<dbReference type="SUPFAM" id="SSF53223">
    <property type="entry name" value="Aminoacid dehydrogenase-like, N-terminal domain"/>
    <property type="match status" value="1"/>
</dbReference>
<dbReference type="Gene3D" id="3.40.50.10860">
    <property type="entry name" value="Leucine Dehydrogenase, chain A, domain 1"/>
    <property type="match status" value="1"/>
</dbReference>
<sequence length="271" mass="28460">MRDITKDTRLCISLSARPTNIGTRFHNHLYEVLDLDFVYKAFTTTDIVAAIAGVRALGIRGCSVSMPWKEDVIALVDETTPSADAIHSVNAIVNDDGRLVAYNTDFIAIRSLLDTHEVPRTHCAVLGAGGMAKACVAALKDAGFGPGTVVARNAGTGPALAEQYGWSWVSSPDELDGGGLLLNATPIGMAGGPAEHDLPVGEELIRAAGTVFDVVAFPSRTPLVRAALAAGRPVISGAEVIALQAAEQFALYTGVRPTREQVAEASRISRA</sequence>
<evidence type="ECO:0000313" key="3">
    <source>
        <dbReference type="Proteomes" id="UP001072034"/>
    </source>
</evidence>
<comment type="caution">
    <text evidence="2">The sequence shown here is derived from an EMBL/GenBank/DDBJ whole genome shotgun (WGS) entry which is preliminary data.</text>
</comment>
<dbReference type="CDD" id="cd01065">
    <property type="entry name" value="NAD_bind_Shikimate_DH"/>
    <property type="match status" value="1"/>
</dbReference>
<dbReference type="InterPro" id="IPR046346">
    <property type="entry name" value="Aminoacid_DH-like_N_sf"/>
</dbReference>
<keyword evidence="3" id="KW-1185">Reference proteome</keyword>
<dbReference type="InterPro" id="IPR022893">
    <property type="entry name" value="Shikimate_DH_fam"/>
</dbReference>
<evidence type="ECO:0000259" key="1">
    <source>
        <dbReference type="Pfam" id="PF08501"/>
    </source>
</evidence>
<dbReference type="NCBIfam" id="NF009202">
    <property type="entry name" value="PRK12550.1"/>
    <property type="match status" value="1"/>
</dbReference>
<reference evidence="2" key="1">
    <citation type="submission" date="2022-10" db="EMBL/GenBank/DDBJ databases">
        <title>Genome sequence of Actinomyces israelii ATCC 10048.</title>
        <authorList>
            <person name="Watt R.M."/>
            <person name="Tong W.M."/>
        </authorList>
    </citation>
    <scope>NUCLEOTIDE SEQUENCE</scope>
    <source>
        <strain evidence="2">ATCC 10048</strain>
    </source>
</reference>
<organism evidence="2 3">
    <name type="scientific">Actinomyces israelii</name>
    <dbReference type="NCBI Taxonomy" id="1659"/>
    <lineage>
        <taxon>Bacteria</taxon>
        <taxon>Bacillati</taxon>
        <taxon>Actinomycetota</taxon>
        <taxon>Actinomycetes</taxon>
        <taxon>Actinomycetales</taxon>
        <taxon>Actinomycetaceae</taxon>
        <taxon>Actinomyces</taxon>
    </lineage>
</organism>
<dbReference type="Pfam" id="PF08501">
    <property type="entry name" value="Shikimate_dh_N"/>
    <property type="match status" value="1"/>
</dbReference>
<dbReference type="SUPFAM" id="SSF51735">
    <property type="entry name" value="NAD(P)-binding Rossmann-fold domains"/>
    <property type="match status" value="1"/>
</dbReference>
<dbReference type="RefSeq" id="WP_268916814.1">
    <property type="nucleotide sequence ID" value="NZ_JAPTMY010000006.1"/>
</dbReference>
<dbReference type="InterPro" id="IPR036291">
    <property type="entry name" value="NAD(P)-bd_dom_sf"/>
</dbReference>
<dbReference type="PANTHER" id="PTHR21089">
    <property type="entry name" value="SHIKIMATE DEHYDROGENASE"/>
    <property type="match status" value="1"/>
</dbReference>
<dbReference type="EMBL" id="JAPTMY010000006">
    <property type="protein sequence ID" value="MCZ0857174.1"/>
    <property type="molecule type" value="Genomic_DNA"/>
</dbReference>
<name>A0ABT4I607_9ACTO</name>
<protein>
    <submittedName>
        <fullName evidence="2">Shikimate 5-dehydrogenase</fullName>
    </submittedName>
</protein>
<proteinExistence type="predicted"/>
<dbReference type="PANTHER" id="PTHR21089:SF9">
    <property type="entry name" value="SHIKIMATE DEHYDROGENASE-LIKE PROTEIN HI_0607"/>
    <property type="match status" value="1"/>
</dbReference>
<dbReference type="InterPro" id="IPR013708">
    <property type="entry name" value="Shikimate_DH-bd_N"/>
</dbReference>
<gene>
    <name evidence="2" type="ORF">OHJ16_03830</name>
</gene>
<accession>A0ABT4I607</accession>